<feature type="region of interest" description="Disordered" evidence="1">
    <location>
        <begin position="265"/>
        <end position="354"/>
    </location>
</feature>
<evidence type="ECO:0000313" key="3">
    <source>
        <dbReference type="Proteomes" id="UP000320762"/>
    </source>
</evidence>
<organism evidence="2 3">
    <name type="scientific">Schizophyllum amplum</name>
    <dbReference type="NCBI Taxonomy" id="97359"/>
    <lineage>
        <taxon>Eukaryota</taxon>
        <taxon>Fungi</taxon>
        <taxon>Dikarya</taxon>
        <taxon>Basidiomycota</taxon>
        <taxon>Agaricomycotina</taxon>
        <taxon>Agaricomycetes</taxon>
        <taxon>Agaricomycetidae</taxon>
        <taxon>Agaricales</taxon>
        <taxon>Schizophyllaceae</taxon>
        <taxon>Schizophyllum</taxon>
    </lineage>
</organism>
<accession>A0A550C3D9</accession>
<dbReference type="OrthoDB" id="435460at2759"/>
<comment type="caution">
    <text evidence="2">The sequence shown here is derived from an EMBL/GenBank/DDBJ whole genome shotgun (WGS) entry which is preliminary data.</text>
</comment>
<dbReference type="Proteomes" id="UP000320762">
    <property type="component" value="Unassembled WGS sequence"/>
</dbReference>
<feature type="region of interest" description="Disordered" evidence="1">
    <location>
        <begin position="200"/>
        <end position="231"/>
    </location>
</feature>
<dbReference type="AlphaFoldDB" id="A0A550C3D9"/>
<reference evidence="2 3" key="1">
    <citation type="journal article" date="2019" name="New Phytol.">
        <title>Comparative genomics reveals unique wood-decay strategies and fruiting body development in the Schizophyllaceae.</title>
        <authorList>
            <person name="Almasi E."/>
            <person name="Sahu N."/>
            <person name="Krizsan K."/>
            <person name="Balint B."/>
            <person name="Kovacs G.M."/>
            <person name="Kiss B."/>
            <person name="Cseklye J."/>
            <person name="Drula E."/>
            <person name="Henrissat B."/>
            <person name="Nagy I."/>
            <person name="Chovatia M."/>
            <person name="Adam C."/>
            <person name="LaButti K."/>
            <person name="Lipzen A."/>
            <person name="Riley R."/>
            <person name="Grigoriev I.V."/>
            <person name="Nagy L.G."/>
        </authorList>
    </citation>
    <scope>NUCLEOTIDE SEQUENCE [LARGE SCALE GENOMIC DNA]</scope>
    <source>
        <strain evidence="2 3">NL-1724</strain>
    </source>
</reference>
<evidence type="ECO:0008006" key="4">
    <source>
        <dbReference type="Google" id="ProtNLM"/>
    </source>
</evidence>
<dbReference type="InterPro" id="IPR009057">
    <property type="entry name" value="Homeodomain-like_sf"/>
</dbReference>
<evidence type="ECO:0000256" key="1">
    <source>
        <dbReference type="SAM" id="MobiDB-lite"/>
    </source>
</evidence>
<gene>
    <name evidence="2" type="ORF">BD626DRAFT_633434</name>
</gene>
<sequence length="354" mass="40426">MPARGIFTKPDGQPIVFYLHKTIAGDTRIILRDEIQSNGGQVTDDDDEAETVLIDDYALHTTVLQLRYAMRPVNPRVHNFWVEPLSFVRKCINWGYYSHEARKIGMPGRSGNEEGLFRVPFTPADDDHLVQFIATHLPDKSAGGRLGYEPYRRLVSMYDEHDPETFAFKWVRRHTYQSWHERYRKNQARLDPLIDAIALRENPPDAVTGGEEEEEPEEEPRTASDELSPIPVQEVAQKTVQDQEGYGDERQAQRAEYEEYALRVAGQKRRHSEGSALVAQHLARRSKRPRLATTSSQDKDKQRASTPEDEDRPPSPTLVNRLSPVYPPLPVSTPPEGSPATRHPLNPTKSMYPR</sequence>
<feature type="compositionally biased region" description="Pro residues" evidence="1">
    <location>
        <begin position="325"/>
        <end position="337"/>
    </location>
</feature>
<dbReference type="SUPFAM" id="SSF46689">
    <property type="entry name" value="Homeodomain-like"/>
    <property type="match status" value="1"/>
</dbReference>
<dbReference type="InterPro" id="IPR036420">
    <property type="entry name" value="BRCT_dom_sf"/>
</dbReference>
<dbReference type="STRING" id="97359.A0A550C3D9"/>
<dbReference type="Gene3D" id="1.10.10.60">
    <property type="entry name" value="Homeodomain-like"/>
    <property type="match status" value="1"/>
</dbReference>
<name>A0A550C3D9_9AGAR</name>
<keyword evidence="3" id="KW-1185">Reference proteome</keyword>
<protein>
    <recommendedName>
        <fullName evidence="4">BRCT domain-containing protein</fullName>
    </recommendedName>
</protein>
<evidence type="ECO:0000313" key="2">
    <source>
        <dbReference type="EMBL" id="TRM59313.1"/>
    </source>
</evidence>
<proteinExistence type="predicted"/>
<dbReference type="EMBL" id="VDMD01000029">
    <property type="protein sequence ID" value="TRM59313.1"/>
    <property type="molecule type" value="Genomic_DNA"/>
</dbReference>
<dbReference type="SUPFAM" id="SSF52113">
    <property type="entry name" value="BRCT domain"/>
    <property type="match status" value="1"/>
</dbReference>
<dbReference type="CDD" id="cd11655">
    <property type="entry name" value="rap1_myb-like"/>
    <property type="match status" value="1"/>
</dbReference>